<evidence type="ECO:0000256" key="1">
    <source>
        <dbReference type="SAM" id="Phobius"/>
    </source>
</evidence>
<dbReference type="AlphaFoldDB" id="A0A1H3C5D0"/>
<name>A0A1H3C5D0_9FLAO</name>
<reference evidence="3" key="1">
    <citation type="submission" date="2016-10" db="EMBL/GenBank/DDBJ databases">
        <authorList>
            <person name="Varghese N."/>
            <person name="Submissions S."/>
        </authorList>
    </citation>
    <scope>NUCLEOTIDE SEQUENCE [LARGE SCALE GENOMIC DNA]</scope>
    <source>
        <strain evidence="3">DSM 15718</strain>
    </source>
</reference>
<sequence length="148" mass="16892">MELKNIEILLEKYFNGETNISEENELRDYFSSADVLPHLKQYQRMFGYFSVAAAQKMKEIKPKKSKTSQVWWLSIAASVAVLIGVVSYVNYNDKAINTGLGTYDNPEVALVETQKALAMLSNHVNTGIESVIYIKEYKKSKNLIFKEQ</sequence>
<gene>
    <name evidence="2" type="ORF">SAMN05444338_1117</name>
</gene>
<evidence type="ECO:0000313" key="2">
    <source>
        <dbReference type="EMBL" id="SDX49363.1"/>
    </source>
</evidence>
<protein>
    <submittedName>
        <fullName evidence="2">Uncharacterized protein</fullName>
    </submittedName>
</protein>
<evidence type="ECO:0000313" key="3">
    <source>
        <dbReference type="Proteomes" id="UP000198569"/>
    </source>
</evidence>
<keyword evidence="3" id="KW-1185">Reference proteome</keyword>
<dbReference type="Proteomes" id="UP000198569">
    <property type="component" value="Unassembled WGS sequence"/>
</dbReference>
<keyword evidence="1" id="KW-0812">Transmembrane</keyword>
<proteinExistence type="predicted"/>
<dbReference type="STRING" id="229203.SAMN05444338_1117"/>
<dbReference type="EMBL" id="FNMV01000011">
    <property type="protein sequence ID" value="SDX49363.1"/>
    <property type="molecule type" value="Genomic_DNA"/>
</dbReference>
<accession>A0A1H3C5D0</accession>
<organism evidence="2 3">
    <name type="scientific">Flavobacterium degerlachei</name>
    <dbReference type="NCBI Taxonomy" id="229203"/>
    <lineage>
        <taxon>Bacteria</taxon>
        <taxon>Pseudomonadati</taxon>
        <taxon>Bacteroidota</taxon>
        <taxon>Flavobacteriia</taxon>
        <taxon>Flavobacteriales</taxon>
        <taxon>Flavobacteriaceae</taxon>
        <taxon>Flavobacterium</taxon>
    </lineage>
</organism>
<keyword evidence="1" id="KW-1133">Transmembrane helix</keyword>
<keyword evidence="1" id="KW-0472">Membrane</keyword>
<dbReference type="OrthoDB" id="1098521at2"/>
<feature type="transmembrane region" description="Helical" evidence="1">
    <location>
        <begin position="70"/>
        <end position="91"/>
    </location>
</feature>
<dbReference type="RefSeq" id="WP_091433491.1">
    <property type="nucleotide sequence ID" value="NZ_FNMV01000011.1"/>
</dbReference>